<dbReference type="RefSeq" id="WP_279333393.1">
    <property type="nucleotide sequence ID" value="NZ_CP121682.1"/>
</dbReference>
<protein>
    <submittedName>
        <fullName evidence="3">NAD(P)-dependent alcohol dehydrogenase</fullName>
    </submittedName>
</protein>
<dbReference type="PANTHER" id="PTHR11695">
    <property type="entry name" value="ALCOHOL DEHYDROGENASE RELATED"/>
    <property type="match status" value="1"/>
</dbReference>
<dbReference type="SMART" id="SM00829">
    <property type="entry name" value="PKS_ER"/>
    <property type="match status" value="1"/>
</dbReference>
<dbReference type="InterPro" id="IPR011032">
    <property type="entry name" value="GroES-like_sf"/>
</dbReference>
<sequence length="338" mass="34490">MRAIVQDEYGPPHVLSLGEVPLPTPGADQVLIRVHAAGVDYGVWHLMTGLPLVARLGFGLRRPRNRVPGMDVAGVVESVGAQVTAFHPGDEVYGEATGAYAQFALARPGKLARKPANLSFTEAAAVPVSGVTALRAVGRVTAGEKVLVIGAGGGVGSFATQLAVAGGAHVTAVCSTAKADLVRSLGARAVIDYTREPLTGTYDLIIDIAGLRPPALLRGLLTERGRLVLVGGEGGGRWFGGLGRLLAARLVNPLTRHRLDALLALTRTADLDALRDLIEAGAVRPAVGRTYSLAEAPTAVADLAAGNAPGKLVITVDPGDPGDPGGPGAPGTPPRGES</sequence>
<dbReference type="Proteomes" id="UP001216440">
    <property type="component" value="Chromosome"/>
</dbReference>
<dbReference type="EMBL" id="CP121682">
    <property type="protein sequence ID" value="WGD40332.1"/>
    <property type="molecule type" value="Genomic_DNA"/>
</dbReference>
<dbReference type="InterPro" id="IPR036291">
    <property type="entry name" value="NAD(P)-bd_dom_sf"/>
</dbReference>
<dbReference type="InterPro" id="IPR020843">
    <property type="entry name" value="ER"/>
</dbReference>
<dbReference type="SUPFAM" id="SSF50129">
    <property type="entry name" value="GroES-like"/>
    <property type="match status" value="1"/>
</dbReference>
<evidence type="ECO:0000313" key="3">
    <source>
        <dbReference type="EMBL" id="WGD40332.1"/>
    </source>
</evidence>
<dbReference type="Pfam" id="PF13602">
    <property type="entry name" value="ADH_zinc_N_2"/>
    <property type="match status" value="1"/>
</dbReference>
<dbReference type="SUPFAM" id="SSF51735">
    <property type="entry name" value="NAD(P)-binding Rossmann-fold domains"/>
    <property type="match status" value="1"/>
</dbReference>
<dbReference type="Gene3D" id="3.90.180.10">
    <property type="entry name" value="Medium-chain alcohol dehydrogenases, catalytic domain"/>
    <property type="match status" value="1"/>
</dbReference>
<evidence type="ECO:0000313" key="4">
    <source>
        <dbReference type="Proteomes" id="UP001216440"/>
    </source>
</evidence>
<dbReference type="Pfam" id="PF08240">
    <property type="entry name" value="ADH_N"/>
    <property type="match status" value="1"/>
</dbReference>
<dbReference type="PANTHER" id="PTHR11695:SF294">
    <property type="entry name" value="RETICULON-4-INTERACTING PROTEIN 1, MITOCHONDRIAL"/>
    <property type="match status" value="1"/>
</dbReference>
<dbReference type="InterPro" id="IPR050700">
    <property type="entry name" value="YIM1/Zinc_Alcohol_DH_Fams"/>
</dbReference>
<feature type="region of interest" description="Disordered" evidence="1">
    <location>
        <begin position="314"/>
        <end position="338"/>
    </location>
</feature>
<dbReference type="Gene3D" id="3.40.50.720">
    <property type="entry name" value="NAD(P)-binding Rossmann-like Domain"/>
    <property type="match status" value="1"/>
</dbReference>
<name>A0ABY8JXF3_9ACTN</name>
<proteinExistence type="predicted"/>
<dbReference type="InterPro" id="IPR013154">
    <property type="entry name" value="ADH-like_N"/>
</dbReference>
<feature type="domain" description="Enoyl reductase (ER)" evidence="2">
    <location>
        <begin position="10"/>
        <end position="314"/>
    </location>
</feature>
<keyword evidence="4" id="KW-1185">Reference proteome</keyword>
<gene>
    <name evidence="3" type="ORF">PYS65_09385</name>
</gene>
<dbReference type="CDD" id="cd08267">
    <property type="entry name" value="MDR1"/>
    <property type="match status" value="1"/>
</dbReference>
<evidence type="ECO:0000259" key="2">
    <source>
        <dbReference type="SMART" id="SM00829"/>
    </source>
</evidence>
<organism evidence="3 4">
    <name type="scientific">Streptomyces cathayae</name>
    <dbReference type="NCBI Taxonomy" id="3031124"/>
    <lineage>
        <taxon>Bacteria</taxon>
        <taxon>Bacillati</taxon>
        <taxon>Actinomycetota</taxon>
        <taxon>Actinomycetes</taxon>
        <taxon>Kitasatosporales</taxon>
        <taxon>Streptomycetaceae</taxon>
        <taxon>Streptomyces</taxon>
    </lineage>
</organism>
<reference evidence="3 4" key="1">
    <citation type="submission" date="2023-03" db="EMBL/GenBank/DDBJ databases">
        <authorList>
            <person name="Mo P."/>
        </authorList>
    </citation>
    <scope>NUCLEOTIDE SEQUENCE [LARGE SCALE GENOMIC DNA]</scope>
    <source>
        <strain evidence="3 4">HUAS 5</strain>
    </source>
</reference>
<evidence type="ECO:0000256" key="1">
    <source>
        <dbReference type="SAM" id="MobiDB-lite"/>
    </source>
</evidence>
<accession>A0ABY8JXF3</accession>